<organism evidence="1 2">
    <name type="scientific">Vibrio marisflavi CECT 7928</name>
    <dbReference type="NCBI Taxonomy" id="634439"/>
    <lineage>
        <taxon>Bacteria</taxon>
        <taxon>Pseudomonadati</taxon>
        <taxon>Pseudomonadota</taxon>
        <taxon>Gammaproteobacteria</taxon>
        <taxon>Vibrionales</taxon>
        <taxon>Vibrionaceae</taxon>
        <taxon>Vibrio</taxon>
    </lineage>
</organism>
<accession>A0ABM9A331</accession>
<gene>
    <name evidence="1" type="ORF">VMF7928_01899</name>
</gene>
<evidence type="ECO:0000313" key="2">
    <source>
        <dbReference type="Proteomes" id="UP000838748"/>
    </source>
</evidence>
<dbReference type="EMBL" id="CAKLDM010000002">
    <property type="protein sequence ID" value="CAH0539101.1"/>
    <property type="molecule type" value="Genomic_DNA"/>
</dbReference>
<protein>
    <submittedName>
        <fullName evidence="1">Uncharacterized protein</fullName>
    </submittedName>
</protein>
<comment type="caution">
    <text evidence="1">The sequence shown here is derived from an EMBL/GenBank/DDBJ whole genome shotgun (WGS) entry which is preliminary data.</text>
</comment>
<sequence length="134" mass="15392">MIKLLTQISDLWDKQNWEKMSKEISSLEEVYKSKATAEIELYKQESVRSVQNIKKDELTARYELEALVGVIQKMICEEQRSYIYALLLHMGTASDQRYMKAFYTSDEQIGAAMCKVGETLKGHSIVRSNDRGAS</sequence>
<proteinExistence type="predicted"/>
<name>A0ABM9A331_9VIBR</name>
<reference evidence="1" key="1">
    <citation type="submission" date="2021-11" db="EMBL/GenBank/DDBJ databases">
        <authorList>
            <person name="Rodrigo-Torres L."/>
            <person name="Arahal R. D."/>
            <person name="Lucena T."/>
        </authorList>
    </citation>
    <scope>NUCLEOTIDE SEQUENCE</scope>
    <source>
        <strain evidence="1">CECT 7928</strain>
    </source>
</reference>
<evidence type="ECO:0000313" key="1">
    <source>
        <dbReference type="EMBL" id="CAH0539101.1"/>
    </source>
</evidence>
<dbReference type="Proteomes" id="UP000838748">
    <property type="component" value="Unassembled WGS sequence"/>
</dbReference>
<keyword evidence="2" id="KW-1185">Reference proteome</keyword>